<keyword evidence="2" id="KW-0547">Nucleotide-binding</keyword>
<dbReference type="Pfam" id="PF00005">
    <property type="entry name" value="ABC_tran"/>
    <property type="match status" value="1"/>
</dbReference>
<keyword evidence="3 6" id="KW-0067">ATP-binding</keyword>
<dbReference type="PANTHER" id="PTHR24220">
    <property type="entry name" value="IMPORT ATP-BINDING PROTEIN"/>
    <property type="match status" value="1"/>
</dbReference>
<dbReference type="InterPro" id="IPR017871">
    <property type="entry name" value="ABC_transporter-like_CS"/>
</dbReference>
<dbReference type="RefSeq" id="WP_130418844.1">
    <property type="nucleotide sequence ID" value="NZ_SHKW01000001.1"/>
</dbReference>
<dbReference type="GO" id="GO:0005886">
    <property type="term" value="C:plasma membrane"/>
    <property type="evidence" value="ECO:0007669"/>
    <property type="project" value="TreeGrafter"/>
</dbReference>
<reference evidence="6 7" key="1">
    <citation type="submission" date="2019-02" db="EMBL/GenBank/DDBJ databases">
        <title>Genomic Encyclopedia of Archaeal and Bacterial Type Strains, Phase II (KMG-II): from individual species to whole genera.</title>
        <authorList>
            <person name="Goeker M."/>
        </authorList>
    </citation>
    <scope>NUCLEOTIDE SEQUENCE [LARGE SCALE GENOMIC DNA]</scope>
    <source>
        <strain evidence="6 7">DSM 18101</strain>
    </source>
</reference>
<dbReference type="PROSITE" id="PS00211">
    <property type="entry name" value="ABC_TRANSPORTER_1"/>
    <property type="match status" value="1"/>
</dbReference>
<dbReference type="Proteomes" id="UP000292958">
    <property type="component" value="Unassembled WGS sequence"/>
</dbReference>
<name>A0A4Q7YTE7_9BACT</name>
<evidence type="ECO:0000313" key="7">
    <source>
        <dbReference type="Proteomes" id="UP000292958"/>
    </source>
</evidence>
<dbReference type="AlphaFoldDB" id="A0A4Q7YTE7"/>
<dbReference type="SUPFAM" id="SSF52540">
    <property type="entry name" value="P-loop containing nucleoside triphosphate hydrolases"/>
    <property type="match status" value="1"/>
</dbReference>
<evidence type="ECO:0000256" key="1">
    <source>
        <dbReference type="ARBA" id="ARBA00022448"/>
    </source>
</evidence>
<dbReference type="GO" id="GO:0016887">
    <property type="term" value="F:ATP hydrolysis activity"/>
    <property type="evidence" value="ECO:0007669"/>
    <property type="project" value="InterPro"/>
</dbReference>
<dbReference type="Gene3D" id="3.40.50.300">
    <property type="entry name" value="P-loop containing nucleotide triphosphate hydrolases"/>
    <property type="match status" value="1"/>
</dbReference>
<feature type="domain" description="ABC transporter" evidence="5">
    <location>
        <begin position="19"/>
        <end position="254"/>
    </location>
</feature>
<dbReference type="InterPro" id="IPR003593">
    <property type="entry name" value="AAA+_ATPase"/>
</dbReference>
<dbReference type="InterPro" id="IPR003439">
    <property type="entry name" value="ABC_transporter-like_ATP-bd"/>
</dbReference>
<dbReference type="EMBL" id="SHKW01000001">
    <property type="protein sequence ID" value="RZU40830.1"/>
    <property type="molecule type" value="Genomic_DNA"/>
</dbReference>
<keyword evidence="1" id="KW-0813">Transport</keyword>
<dbReference type="OrthoDB" id="9791546at2"/>
<comment type="similarity">
    <text evidence="4">Belongs to the ABC transporter superfamily. Macrolide exporter (TC 3.A.1.122) family.</text>
</comment>
<dbReference type="FunFam" id="3.40.50.300:FF:000032">
    <property type="entry name" value="Export ABC transporter ATP-binding protein"/>
    <property type="match status" value="1"/>
</dbReference>
<gene>
    <name evidence="6" type="ORF">BDD14_2316</name>
</gene>
<evidence type="ECO:0000313" key="6">
    <source>
        <dbReference type="EMBL" id="RZU40830.1"/>
    </source>
</evidence>
<sequence>MVTTSSSPAGAAGTTQSIIVAKNLGKTYRSGKLDVPALRNVSFSADPGEFVAVVGPSGSGKSTLFYVLGGLTQATSGSLFIGGAEFSQLSDLERTRMRRAKIGFVFQRFNLLPTLTAQGNIEIAHDIANLGAAEKKPLDQALLDHLTDMMGIKGRLDHRPNELSGGEQQRVAIARALITRPSIVLADEPTGNLDTKNSDAVLDTLRRSSRELNQTVLMITHNPEAAQIADRIIHMRDGEIRNIEKGTGRVLHEA</sequence>
<dbReference type="InterPro" id="IPR017911">
    <property type="entry name" value="MacB-like_ATP-bd"/>
</dbReference>
<proteinExistence type="inferred from homology"/>
<dbReference type="InterPro" id="IPR015854">
    <property type="entry name" value="ABC_transpr_LolD-like"/>
</dbReference>
<dbReference type="CDD" id="cd03255">
    <property type="entry name" value="ABC_MJ0796_LolCDE_FtsE"/>
    <property type="match status" value="1"/>
</dbReference>
<dbReference type="GO" id="GO:0098796">
    <property type="term" value="C:membrane protein complex"/>
    <property type="evidence" value="ECO:0007669"/>
    <property type="project" value="UniProtKB-ARBA"/>
</dbReference>
<dbReference type="GO" id="GO:0022857">
    <property type="term" value="F:transmembrane transporter activity"/>
    <property type="evidence" value="ECO:0007669"/>
    <property type="project" value="TreeGrafter"/>
</dbReference>
<evidence type="ECO:0000259" key="5">
    <source>
        <dbReference type="PROSITE" id="PS50893"/>
    </source>
</evidence>
<dbReference type="PROSITE" id="PS50893">
    <property type="entry name" value="ABC_TRANSPORTER_2"/>
    <property type="match status" value="1"/>
</dbReference>
<evidence type="ECO:0000256" key="2">
    <source>
        <dbReference type="ARBA" id="ARBA00022741"/>
    </source>
</evidence>
<keyword evidence="7" id="KW-1185">Reference proteome</keyword>
<evidence type="ECO:0000256" key="3">
    <source>
        <dbReference type="ARBA" id="ARBA00022840"/>
    </source>
</evidence>
<evidence type="ECO:0000256" key="4">
    <source>
        <dbReference type="ARBA" id="ARBA00038388"/>
    </source>
</evidence>
<dbReference type="GO" id="GO:0005524">
    <property type="term" value="F:ATP binding"/>
    <property type="evidence" value="ECO:0007669"/>
    <property type="project" value="UniProtKB-KW"/>
</dbReference>
<comment type="caution">
    <text evidence="6">The sequence shown here is derived from an EMBL/GenBank/DDBJ whole genome shotgun (WGS) entry which is preliminary data.</text>
</comment>
<dbReference type="SMART" id="SM00382">
    <property type="entry name" value="AAA"/>
    <property type="match status" value="1"/>
</dbReference>
<organism evidence="6 7">
    <name type="scientific">Edaphobacter modestus</name>
    <dbReference type="NCBI Taxonomy" id="388466"/>
    <lineage>
        <taxon>Bacteria</taxon>
        <taxon>Pseudomonadati</taxon>
        <taxon>Acidobacteriota</taxon>
        <taxon>Terriglobia</taxon>
        <taxon>Terriglobales</taxon>
        <taxon>Acidobacteriaceae</taxon>
        <taxon>Edaphobacter</taxon>
    </lineage>
</organism>
<accession>A0A4Q7YTE7</accession>
<dbReference type="InterPro" id="IPR027417">
    <property type="entry name" value="P-loop_NTPase"/>
</dbReference>
<protein>
    <submittedName>
        <fullName evidence="6">Putative ABC transport system ATP-binding protein</fullName>
    </submittedName>
</protein>